<feature type="coiled-coil region" evidence="1">
    <location>
        <begin position="221"/>
        <end position="248"/>
    </location>
</feature>
<feature type="compositionally biased region" description="Basic residues" evidence="2">
    <location>
        <begin position="98"/>
        <end position="108"/>
    </location>
</feature>
<dbReference type="Proteomes" id="UP000504618">
    <property type="component" value="Unplaced"/>
</dbReference>
<protein>
    <submittedName>
        <fullName evidence="5 6">Uncharacterized protein LOC112456647</fullName>
    </submittedName>
</protein>
<organism evidence="4 5">
    <name type="scientific">Temnothorax curvispinosus</name>
    <dbReference type="NCBI Taxonomy" id="300111"/>
    <lineage>
        <taxon>Eukaryota</taxon>
        <taxon>Metazoa</taxon>
        <taxon>Ecdysozoa</taxon>
        <taxon>Arthropoda</taxon>
        <taxon>Hexapoda</taxon>
        <taxon>Insecta</taxon>
        <taxon>Pterygota</taxon>
        <taxon>Neoptera</taxon>
        <taxon>Endopterygota</taxon>
        <taxon>Hymenoptera</taxon>
        <taxon>Apocrita</taxon>
        <taxon>Aculeata</taxon>
        <taxon>Formicoidea</taxon>
        <taxon>Formicidae</taxon>
        <taxon>Myrmicinae</taxon>
        <taxon>Temnothorax</taxon>
    </lineage>
</organism>
<evidence type="ECO:0000313" key="4">
    <source>
        <dbReference type="Proteomes" id="UP000504618"/>
    </source>
</evidence>
<feature type="compositionally biased region" description="Polar residues" evidence="2">
    <location>
        <begin position="84"/>
        <end position="94"/>
    </location>
</feature>
<feature type="domain" description="DUF4806" evidence="3">
    <location>
        <begin position="261"/>
        <end position="327"/>
    </location>
</feature>
<evidence type="ECO:0000256" key="1">
    <source>
        <dbReference type="SAM" id="Coils"/>
    </source>
</evidence>
<dbReference type="InterPro" id="IPR032071">
    <property type="entry name" value="DUF4806"/>
</dbReference>
<dbReference type="Pfam" id="PF16064">
    <property type="entry name" value="DUF4806"/>
    <property type="match status" value="1"/>
</dbReference>
<accession>A0A6J1Q2B4</accession>
<gene>
    <name evidence="5 6" type="primary">LOC112456647</name>
</gene>
<dbReference type="RefSeq" id="XP_024875106.1">
    <property type="nucleotide sequence ID" value="XM_025019338.1"/>
</dbReference>
<feature type="region of interest" description="Disordered" evidence="2">
    <location>
        <begin position="84"/>
        <end position="122"/>
    </location>
</feature>
<dbReference type="OrthoDB" id="7553745at2759"/>
<evidence type="ECO:0000256" key="2">
    <source>
        <dbReference type="SAM" id="MobiDB-lite"/>
    </source>
</evidence>
<dbReference type="PANTHER" id="PTHR34153:SF2">
    <property type="entry name" value="SI:CH211-262H13.3-RELATED"/>
    <property type="match status" value="1"/>
</dbReference>
<dbReference type="GeneID" id="112456647"/>
<sequence length="385" mass="43959">MAKDFAVVTFSSDGNDEEEIVSEVPSLWLRSNLTECWWPSVKNINTFIIKQVPPVINDPKWSFYPIQFHGYYDSLDQARQKATNYSSSDDNNINEIKKKSRTSCRKQLQKPIASESDTDSDLASVIPNPPNLTDKNVSVIPNQSALTNEDVSVILNQPDLTNKDVSVNKLSNVLNFSTDNVDFDILEGTLVSNKSIQELHNLMIEMSNKMEENFQRVYTALANVSVRIQDLEARLKEVEKQINQHKPEAPADLGILNMQQSLPLKSIDEVTAFENRLSQNADEYNKFMLCISRIGGRSAKENLIRIYRTIFSNEVAKQSSWKGLRNHFKISSLNSILMAIQATILAQHQFTNKEFEDITKEWFRQGGQRLNRQQKDPEEMNPQAI</sequence>
<evidence type="ECO:0000313" key="5">
    <source>
        <dbReference type="RefSeq" id="XP_024875105.1"/>
    </source>
</evidence>
<name>A0A6J1Q2B4_9HYME</name>
<dbReference type="PANTHER" id="PTHR34153">
    <property type="entry name" value="SI:CH211-262H13.3-RELATED-RELATED"/>
    <property type="match status" value="1"/>
</dbReference>
<reference evidence="5 6" key="1">
    <citation type="submission" date="2025-04" db="UniProtKB">
        <authorList>
            <consortium name="RefSeq"/>
        </authorList>
    </citation>
    <scope>IDENTIFICATION</scope>
    <source>
        <tissue evidence="5 6">Whole body</tissue>
    </source>
</reference>
<dbReference type="AlphaFoldDB" id="A0A6J1Q2B4"/>
<keyword evidence="1" id="KW-0175">Coiled coil</keyword>
<evidence type="ECO:0000313" key="6">
    <source>
        <dbReference type="RefSeq" id="XP_024875106.1"/>
    </source>
</evidence>
<evidence type="ECO:0000259" key="3">
    <source>
        <dbReference type="Pfam" id="PF16064"/>
    </source>
</evidence>
<dbReference type="RefSeq" id="XP_024875105.1">
    <property type="nucleotide sequence ID" value="XM_025019337.1"/>
</dbReference>
<keyword evidence="4" id="KW-1185">Reference proteome</keyword>
<proteinExistence type="predicted"/>